<dbReference type="GO" id="GO:0016881">
    <property type="term" value="F:acid-amino acid ligase activity"/>
    <property type="evidence" value="ECO:0007669"/>
    <property type="project" value="TreeGrafter"/>
</dbReference>
<evidence type="ECO:0000313" key="3">
    <source>
        <dbReference type="EMBL" id="TDE11540.1"/>
    </source>
</evidence>
<feature type="domain" description="GH3 C-terminal" evidence="2">
    <location>
        <begin position="382"/>
        <end position="494"/>
    </location>
</feature>
<evidence type="ECO:0000259" key="2">
    <source>
        <dbReference type="Pfam" id="PF23572"/>
    </source>
</evidence>
<dbReference type="AlphaFoldDB" id="A0A4R5DHX5"/>
<dbReference type="PANTHER" id="PTHR31901">
    <property type="entry name" value="GH3 DOMAIN-CONTAINING PROTEIN"/>
    <property type="match status" value="1"/>
</dbReference>
<dbReference type="InterPro" id="IPR004993">
    <property type="entry name" value="GH3"/>
</dbReference>
<dbReference type="RefSeq" id="WP_131960873.1">
    <property type="nucleotide sequence ID" value="NZ_SMFL01000011.1"/>
</dbReference>
<dbReference type="OrthoDB" id="5678283at2"/>
<gene>
    <name evidence="3" type="ORF">E0F88_24185</name>
</gene>
<dbReference type="Pfam" id="PF23571">
    <property type="entry name" value="GH3_M"/>
    <property type="match status" value="1"/>
</dbReference>
<reference evidence="3 4" key="1">
    <citation type="submission" date="2019-03" db="EMBL/GenBank/DDBJ databases">
        <title>Dyadobacter AR-3-6 sp. nov., isolated from arctic soil.</title>
        <authorList>
            <person name="Chaudhary D.K."/>
        </authorList>
    </citation>
    <scope>NUCLEOTIDE SEQUENCE [LARGE SCALE GENOMIC DNA]</scope>
    <source>
        <strain evidence="3 4">AR-3-6</strain>
    </source>
</reference>
<comment type="caution">
    <text evidence="3">The sequence shown here is derived from an EMBL/GenBank/DDBJ whole genome shotgun (WGS) entry which is preliminary data.</text>
</comment>
<feature type="domain" description="GH3 middle" evidence="1">
    <location>
        <begin position="298"/>
        <end position="362"/>
    </location>
</feature>
<dbReference type="EMBL" id="SMFL01000011">
    <property type="protein sequence ID" value="TDE11540.1"/>
    <property type="molecule type" value="Genomic_DNA"/>
</dbReference>
<accession>A0A4R5DHX5</accession>
<dbReference type="Pfam" id="PF23572">
    <property type="entry name" value="GH3_C"/>
    <property type="match status" value="1"/>
</dbReference>
<dbReference type="InterPro" id="IPR055378">
    <property type="entry name" value="GH3_C"/>
</dbReference>
<organism evidence="3 4">
    <name type="scientific">Dyadobacter psychrotolerans</name>
    <dbReference type="NCBI Taxonomy" id="2541721"/>
    <lineage>
        <taxon>Bacteria</taxon>
        <taxon>Pseudomonadati</taxon>
        <taxon>Bacteroidota</taxon>
        <taxon>Cytophagia</taxon>
        <taxon>Cytophagales</taxon>
        <taxon>Spirosomataceae</taxon>
        <taxon>Dyadobacter</taxon>
    </lineage>
</organism>
<sequence>MKLVNDMTVWFLKRRFERIEQFMKTPVETQQRIFSELIETARYTEWGSKHNYGQIKTIKEFQDQVPVSSYEELYPYIERVLKGEPNVLWPSPIEWFSKSSGTTNARSKYLPVSPEALEECHYEGGKDMMTLLIHNRPETRVFDGKGLSIGGTLHANPFDDHTQVGDVSAVIMQNLPAWGEFMRTPPLEVALMDHWESKLEKMAAICSQENVTSILGVPTWTIVLLDQILELTKKENMLEVWPDFEVFVHGAVSFEPYRDLFTKKYFPSDQVTYLETYSASEGFFAIQDDLSKVGEMLLMLDYGIFYEFIPMDEVGKTHPKALLLDEVEVGVNYALVISTNAGLWRYLIGDTIKFTSKNPFRVKVSGRTKHFINAFGEEVIVENADHAIKMATQKTNSLVANYTAGPVYMGDGSRGRHEWVIEFTEEPGSQKEFAKILDESLREVNSDYDAKRYKDMALLEPVIHFVPAGTFYAWMGKRQKLGGQNKVPRLSNDRLYLDDLLAMLKDGLSAVGYQQSAES</sequence>
<dbReference type="Pfam" id="PF03321">
    <property type="entry name" value="GH3"/>
    <property type="match status" value="1"/>
</dbReference>
<evidence type="ECO:0000313" key="4">
    <source>
        <dbReference type="Proteomes" id="UP000294850"/>
    </source>
</evidence>
<dbReference type="Proteomes" id="UP000294850">
    <property type="component" value="Unassembled WGS sequence"/>
</dbReference>
<dbReference type="PANTHER" id="PTHR31901:SF9">
    <property type="entry name" value="GH3 DOMAIN-CONTAINING PROTEIN"/>
    <property type="match status" value="1"/>
</dbReference>
<evidence type="ECO:0000259" key="1">
    <source>
        <dbReference type="Pfam" id="PF23571"/>
    </source>
</evidence>
<protein>
    <submittedName>
        <fullName evidence="3">GH3 auxin-responsive promoter family protein</fullName>
    </submittedName>
</protein>
<dbReference type="InterPro" id="IPR055377">
    <property type="entry name" value="GH3_M"/>
</dbReference>
<name>A0A4R5DHX5_9BACT</name>
<keyword evidence="4" id="KW-1185">Reference proteome</keyword>
<dbReference type="GO" id="GO:0005737">
    <property type="term" value="C:cytoplasm"/>
    <property type="evidence" value="ECO:0007669"/>
    <property type="project" value="TreeGrafter"/>
</dbReference>
<proteinExistence type="predicted"/>